<proteinExistence type="evidence at transcript level"/>
<sequence>MGDEYDPCEYVFNTEMQMRRLLSWLRGSQTTCTEGECFDDPVLGDGSSSGSSGINYMMVALSILWVVVALAMYYMRPSRINQSKPSNNDNPPPPDPPAIS</sequence>
<protein>
    <recommendedName>
        <fullName evidence="1">Small integral membrane protein 14</fullName>
    </recommendedName>
</protein>
<keyword evidence="3" id="KW-0812">Transmembrane</keyword>
<evidence type="ECO:0000313" key="6">
    <source>
        <dbReference type="EMBL" id="CDW45548.1"/>
    </source>
</evidence>
<dbReference type="PANTHER" id="PTHR31019:SF1">
    <property type="entry name" value="SMALL INTEGRAL MEMBRANE PROTEIN 14"/>
    <property type="match status" value="1"/>
</dbReference>
<reference evidence="4" key="1">
    <citation type="submission" date="2010-03" db="EMBL/GenBank/DDBJ databases">
        <title>Lepeophtheirus salmonis ESTs and full-length cDNAs.</title>
        <authorList>
            <person name="Yasuike M."/>
            <person name="von Schalburg K."/>
            <person name="Cooper G."/>
            <person name="Leong J."/>
            <person name="Jones S.R.M."/>
            <person name="Koop B.F."/>
        </authorList>
    </citation>
    <scope>NUCLEOTIDE SEQUENCE</scope>
    <source>
        <tissue evidence="4">Whole</tissue>
    </source>
</reference>
<feature type="region of interest" description="Disordered" evidence="2">
    <location>
        <begin position="80"/>
        <end position="100"/>
    </location>
</feature>
<reference evidence="5" key="3">
    <citation type="submission" date="2021-02" db="EMBL/GenBank/DDBJ databases">
        <authorList>
            <person name="Bekaert M."/>
        </authorList>
    </citation>
    <scope>NUCLEOTIDE SEQUENCE</scope>
    <source>
        <strain evidence="5">IoA-00</strain>
    </source>
</reference>
<keyword evidence="3" id="KW-0472">Membrane</keyword>
<dbReference type="AlphaFoldDB" id="D3PH01"/>
<evidence type="ECO:0000313" key="7">
    <source>
        <dbReference type="Proteomes" id="UP000675881"/>
    </source>
</evidence>
<dbReference type="EMBL" id="HG994584">
    <property type="protein sequence ID" value="CAF2945353.1"/>
    <property type="molecule type" value="Genomic_DNA"/>
</dbReference>
<dbReference type="Proteomes" id="UP000675881">
    <property type="component" value="Chromosome 5"/>
</dbReference>
<dbReference type="OMA" id="ACTDTEC"/>
<gene>
    <name evidence="4" type="primary">YQF4</name>
    <name evidence="5" type="ORF">LSAA_10572</name>
</gene>
<evidence type="ECO:0000256" key="1">
    <source>
        <dbReference type="ARBA" id="ARBA00017902"/>
    </source>
</evidence>
<dbReference type="Pfam" id="PF11027">
    <property type="entry name" value="DUF2615"/>
    <property type="match status" value="1"/>
</dbReference>
<evidence type="ECO:0000256" key="3">
    <source>
        <dbReference type="SAM" id="Phobius"/>
    </source>
</evidence>
<reference evidence="6" key="2">
    <citation type="submission" date="2014-05" db="EMBL/GenBank/DDBJ databases">
        <authorList>
            <person name="Chronopoulou M."/>
        </authorList>
    </citation>
    <scope>NUCLEOTIDE SEQUENCE</scope>
    <source>
        <tissue evidence="6">Whole organism</tissue>
    </source>
</reference>
<dbReference type="PANTHER" id="PTHR31019">
    <property type="entry name" value="SMALL INTEGRAL MEMBRANE PROTEIN 14"/>
    <property type="match status" value="1"/>
</dbReference>
<dbReference type="EMBL" id="BT120907">
    <property type="protein sequence ID" value="ADD24547.1"/>
    <property type="molecule type" value="mRNA"/>
</dbReference>
<evidence type="ECO:0000313" key="4">
    <source>
        <dbReference type="EMBL" id="ADD24547.1"/>
    </source>
</evidence>
<feature type="transmembrane region" description="Helical" evidence="3">
    <location>
        <begin position="54"/>
        <end position="75"/>
    </location>
</feature>
<keyword evidence="7" id="KW-1185">Reference proteome</keyword>
<organism evidence="4">
    <name type="scientific">Lepeophtheirus salmonis</name>
    <name type="common">Salmon louse</name>
    <name type="synonym">Caligus salmonis</name>
    <dbReference type="NCBI Taxonomy" id="72036"/>
    <lineage>
        <taxon>Eukaryota</taxon>
        <taxon>Metazoa</taxon>
        <taxon>Ecdysozoa</taxon>
        <taxon>Arthropoda</taxon>
        <taxon>Crustacea</taxon>
        <taxon>Multicrustacea</taxon>
        <taxon>Hexanauplia</taxon>
        <taxon>Copepoda</taxon>
        <taxon>Siphonostomatoida</taxon>
        <taxon>Caligidae</taxon>
        <taxon>Lepeophtheirus</taxon>
    </lineage>
</organism>
<dbReference type="InterPro" id="IPR020309">
    <property type="entry name" value="Smim-14"/>
</dbReference>
<keyword evidence="3" id="KW-1133">Transmembrane helix</keyword>
<accession>D3PH01</accession>
<evidence type="ECO:0000256" key="2">
    <source>
        <dbReference type="SAM" id="MobiDB-lite"/>
    </source>
</evidence>
<name>D3PH01_LEPSM</name>
<dbReference type="EMBL" id="HACA01028187">
    <property type="protein sequence ID" value="CDW45548.1"/>
    <property type="molecule type" value="Transcribed_RNA"/>
</dbReference>
<feature type="compositionally biased region" description="Pro residues" evidence="2">
    <location>
        <begin position="90"/>
        <end position="100"/>
    </location>
</feature>
<dbReference type="OrthoDB" id="10054061at2759"/>
<dbReference type="GO" id="GO:0005783">
    <property type="term" value="C:endoplasmic reticulum"/>
    <property type="evidence" value="ECO:0007669"/>
    <property type="project" value="TreeGrafter"/>
</dbReference>
<evidence type="ECO:0000313" key="5">
    <source>
        <dbReference type="EMBL" id="CAF2945353.1"/>
    </source>
</evidence>